<comment type="caution">
    <text evidence="8">The sequence shown here is derived from an EMBL/GenBank/DDBJ whole genome shotgun (WGS) entry which is preliminary data.</text>
</comment>
<comment type="similarity">
    <text evidence="2">Belongs to the bacterial solute-binding protein SsuA/TauA family.</text>
</comment>
<dbReference type="PANTHER" id="PTHR30024:SF42">
    <property type="entry name" value="ALIPHATIC SULFONATES-BINDING PROTEIN-RELATED"/>
    <property type="match status" value="1"/>
</dbReference>
<dbReference type="GO" id="GO:0042597">
    <property type="term" value="C:periplasmic space"/>
    <property type="evidence" value="ECO:0007669"/>
    <property type="project" value="UniProtKB-SubCell"/>
</dbReference>
<dbReference type="FunFam" id="3.40.190.10:FF:000050">
    <property type="entry name" value="Sulfonate ABC transporter substrate-binding protein"/>
    <property type="match status" value="1"/>
</dbReference>
<protein>
    <recommendedName>
        <fullName evidence="6">Putative aliphatic sulfonates-binding protein</fullName>
    </recommendedName>
</protein>
<evidence type="ECO:0000313" key="9">
    <source>
        <dbReference type="Proteomes" id="UP000029738"/>
    </source>
</evidence>
<evidence type="ECO:0000256" key="3">
    <source>
        <dbReference type="ARBA" id="ARBA00022448"/>
    </source>
</evidence>
<dbReference type="SUPFAM" id="SSF53850">
    <property type="entry name" value="Periplasmic binding protein-like II"/>
    <property type="match status" value="1"/>
</dbReference>
<keyword evidence="3" id="KW-0813">Transport</keyword>
<evidence type="ECO:0000256" key="1">
    <source>
        <dbReference type="ARBA" id="ARBA00004418"/>
    </source>
</evidence>
<comment type="subcellular location">
    <subcellularLocation>
        <location evidence="1">Periplasm</location>
    </subcellularLocation>
</comment>
<dbReference type="AlphaFoldDB" id="A0A8S9SXM5"/>
<reference evidence="8" key="1">
    <citation type="journal article" date="2015" name="Genome Announc.">
        <title>Draft Genome Sequence of Tolypothrix boutellei Strain VB521301.</title>
        <authorList>
            <person name="Chandrababunaidu M.M."/>
            <person name="Singh D."/>
            <person name="Sen D."/>
            <person name="Bhan S."/>
            <person name="Das S."/>
            <person name="Gupta A."/>
            <person name="Adhikary S.P."/>
            <person name="Tripathy S."/>
        </authorList>
    </citation>
    <scope>NUCLEOTIDE SEQUENCE</scope>
    <source>
        <strain evidence="8">VB521301</strain>
    </source>
</reference>
<dbReference type="NCBIfam" id="TIGR01728">
    <property type="entry name" value="SsuA_fam"/>
    <property type="match status" value="1"/>
</dbReference>
<dbReference type="Gene3D" id="3.40.190.10">
    <property type="entry name" value="Periplasmic binding protein-like II"/>
    <property type="match status" value="2"/>
</dbReference>
<feature type="domain" description="Solute-binding protein family 3/N-terminal" evidence="7">
    <location>
        <begin position="57"/>
        <end position="274"/>
    </location>
</feature>
<evidence type="ECO:0000256" key="5">
    <source>
        <dbReference type="ARBA" id="ARBA00055538"/>
    </source>
</evidence>
<keyword evidence="4" id="KW-0732">Signal</keyword>
<dbReference type="SMART" id="SM00062">
    <property type="entry name" value="PBPb"/>
    <property type="match status" value="1"/>
</dbReference>
<accession>A0A8S9SXM5</accession>
<reference evidence="8" key="2">
    <citation type="submission" date="2019-11" db="EMBL/GenBank/DDBJ databases">
        <title>Improved Assembly of Tolypothrix boutellei genome.</title>
        <authorList>
            <person name="Sarangi A.N."/>
            <person name="Mukherjee M."/>
            <person name="Ghosh S."/>
            <person name="Singh D."/>
            <person name="Das A."/>
            <person name="Kant S."/>
            <person name="Prusty A."/>
            <person name="Tripathy S."/>
        </authorList>
    </citation>
    <scope>NUCLEOTIDE SEQUENCE</scope>
    <source>
        <strain evidence="8">VB521301</strain>
    </source>
</reference>
<proteinExistence type="inferred from homology"/>
<dbReference type="InterPro" id="IPR015168">
    <property type="entry name" value="SsuA/THI5"/>
</dbReference>
<dbReference type="InterPro" id="IPR010067">
    <property type="entry name" value="ABC_SsuA_sub-bd"/>
</dbReference>
<dbReference type="PANTHER" id="PTHR30024">
    <property type="entry name" value="ALIPHATIC SULFONATES-BINDING PROTEIN-RELATED"/>
    <property type="match status" value="1"/>
</dbReference>
<dbReference type="InterPro" id="IPR001638">
    <property type="entry name" value="Solute-binding_3/MltF_N"/>
</dbReference>
<dbReference type="Proteomes" id="UP000029738">
    <property type="component" value="Unassembled WGS sequence"/>
</dbReference>
<dbReference type="EMBL" id="JHEG04000001">
    <property type="protein sequence ID" value="KAF3884920.1"/>
    <property type="molecule type" value="Genomic_DNA"/>
</dbReference>
<gene>
    <name evidence="8" type="ORF">DA73_0400005185</name>
</gene>
<keyword evidence="9" id="KW-1185">Reference proteome</keyword>
<evidence type="ECO:0000256" key="6">
    <source>
        <dbReference type="ARBA" id="ARBA00070228"/>
    </source>
</evidence>
<name>A0A8S9SXM5_9CYAN</name>
<sequence>MVQYTCYSKSDRTHISSFWLTLTACLFMWVLPLTGCSSPSRSNTQPQQTKGNSKLKVINIGHQNGTPGLNLLKARKNLEQRFISEGIAVKWIEFQGGPPMMEAMAANSVDIGNVGNLPPIFAQVGNNPIVYVAATGSNAGAQAIIVKKDSPIKSLADLKGKKVAIQKGTALHYLILKVLEKAGLTLNDIQPVYLSIPESQVAFEGGKVDALPIGDPYLAKKELAQEIRVLVRGNEVAPQRAFYIATRTFAENHPELVRVILEEQKKAEEWAKANPGEVAKLLAEQTKYDTTVVEWALKKRPYFGVFDMTDEYINEQQQVADLFYNQKLIPKPIQVKDDVWVAQFSKIIPNTSSQKN</sequence>
<dbReference type="GO" id="GO:0016020">
    <property type="term" value="C:membrane"/>
    <property type="evidence" value="ECO:0007669"/>
    <property type="project" value="InterPro"/>
</dbReference>
<dbReference type="CDD" id="cd13557">
    <property type="entry name" value="PBP2_SsuA"/>
    <property type="match status" value="1"/>
</dbReference>
<dbReference type="GO" id="GO:0042626">
    <property type="term" value="F:ATPase-coupled transmembrane transporter activity"/>
    <property type="evidence" value="ECO:0007669"/>
    <property type="project" value="InterPro"/>
</dbReference>
<evidence type="ECO:0000256" key="4">
    <source>
        <dbReference type="ARBA" id="ARBA00022729"/>
    </source>
</evidence>
<evidence type="ECO:0000259" key="7">
    <source>
        <dbReference type="SMART" id="SM00062"/>
    </source>
</evidence>
<comment type="function">
    <text evidence="5">Part of a binding-protein-dependent transport system for aliphatic sulfonates. Putative binding protein.</text>
</comment>
<organism evidence="8 9">
    <name type="scientific">Tolypothrix bouteillei VB521301</name>
    <dbReference type="NCBI Taxonomy" id="1479485"/>
    <lineage>
        <taxon>Bacteria</taxon>
        <taxon>Bacillati</taxon>
        <taxon>Cyanobacteriota</taxon>
        <taxon>Cyanophyceae</taxon>
        <taxon>Nostocales</taxon>
        <taxon>Tolypothrichaceae</taxon>
        <taxon>Tolypothrix</taxon>
    </lineage>
</organism>
<evidence type="ECO:0000256" key="2">
    <source>
        <dbReference type="ARBA" id="ARBA00010742"/>
    </source>
</evidence>
<dbReference type="RefSeq" id="WP_167844627.1">
    <property type="nucleotide sequence ID" value="NZ_JHEG04000001.1"/>
</dbReference>
<evidence type="ECO:0000313" key="8">
    <source>
        <dbReference type="EMBL" id="KAF3884920.1"/>
    </source>
</evidence>
<dbReference type="Pfam" id="PF09084">
    <property type="entry name" value="NMT1"/>
    <property type="match status" value="1"/>
</dbReference>